<dbReference type="EMBL" id="RQFU01000019">
    <property type="protein sequence ID" value="TGL19230.1"/>
    <property type="molecule type" value="Genomic_DNA"/>
</dbReference>
<accession>A0ABY2LZQ9</accession>
<name>A0ABY2LZQ9_9LEPT</name>
<dbReference type="SUPFAM" id="SSF141072">
    <property type="entry name" value="CalX-like"/>
    <property type="match status" value="1"/>
</dbReference>
<reference evidence="3" key="1">
    <citation type="journal article" date="2019" name="PLoS Negl. Trop. Dis.">
        <title>Revisiting the worldwide diversity of Leptospira species in the environment.</title>
        <authorList>
            <person name="Vincent A.T."/>
            <person name="Schiettekatte O."/>
            <person name="Bourhy P."/>
            <person name="Veyrier F.J."/>
            <person name="Picardeau M."/>
        </authorList>
    </citation>
    <scope>NUCLEOTIDE SEQUENCE [LARGE SCALE GENOMIC DNA]</scope>
    <source>
        <strain evidence="3">201800272</strain>
    </source>
</reference>
<evidence type="ECO:0000313" key="2">
    <source>
        <dbReference type="EMBL" id="TGL19230.1"/>
    </source>
</evidence>
<dbReference type="InterPro" id="IPR038081">
    <property type="entry name" value="CalX-like_sf"/>
</dbReference>
<proteinExistence type="predicted"/>
<keyword evidence="1" id="KW-0812">Transmembrane</keyword>
<evidence type="ECO:0000313" key="3">
    <source>
        <dbReference type="Proteomes" id="UP000298200"/>
    </source>
</evidence>
<dbReference type="Proteomes" id="UP000298200">
    <property type="component" value="Unassembled WGS sequence"/>
</dbReference>
<dbReference type="RefSeq" id="WP_135636832.1">
    <property type="nucleotide sequence ID" value="NZ_RQFU01000019.1"/>
</dbReference>
<feature type="transmembrane region" description="Helical" evidence="1">
    <location>
        <begin position="12"/>
        <end position="32"/>
    </location>
</feature>
<keyword evidence="1" id="KW-1133">Transmembrane helix</keyword>
<keyword evidence="1" id="KW-0472">Membrane</keyword>
<gene>
    <name evidence="2" type="ORF">EHQ46_15695</name>
</gene>
<comment type="caution">
    <text evidence="2">The sequence shown here is derived from an EMBL/GenBank/DDBJ whole genome shotgun (WGS) entry which is preliminary data.</text>
</comment>
<sequence>MLLIDDFQLKQWYRFLLLFFNLFFWNCGYAHYEMYIEDLFQSKSKSTENQLILTSIFQNGLSLTTNQELLEFSKTKLSVVEGYQGDEYQLKLKTAPKENVSIDISCDSSLMINGNLGGIRLEYDPNTWNSPQTLTVTATANQYQEGISKAKLQHYLLSNDPNFNQTKPIELDVMILDSNDVGVLFSKTNLSVAESGNADSFEIQLSTQPFDTVTLNFNSASEIQILGQSSFVFTPENWNVSQTLSVSAFDDSLSEGAHSAVIIPSLLSNDSRYQSINLNEIQVRIVDNDAPDVTLVSVDRSILQTFRLNGGTNHWVGLSNQTIPFSLDFSITGSCNVSCNVPFLIGIYGSTKLNQTPDSRVCQTFNDAAPHPKNLSFNGILAAPIEPGIYMVTIWRSTGGQCNPWAGGLGMVNNYSTQGRFLGVIEVLP</sequence>
<protein>
    <submittedName>
        <fullName evidence="2">Uncharacterized protein</fullName>
    </submittedName>
</protein>
<evidence type="ECO:0000256" key="1">
    <source>
        <dbReference type="SAM" id="Phobius"/>
    </source>
</evidence>
<organism evidence="2 3">
    <name type="scientific">Leptospira yanagawae</name>
    <dbReference type="NCBI Taxonomy" id="293069"/>
    <lineage>
        <taxon>Bacteria</taxon>
        <taxon>Pseudomonadati</taxon>
        <taxon>Spirochaetota</taxon>
        <taxon>Spirochaetia</taxon>
        <taxon>Leptospirales</taxon>
        <taxon>Leptospiraceae</taxon>
        <taxon>Leptospira</taxon>
    </lineage>
</organism>
<keyword evidence="3" id="KW-1185">Reference proteome</keyword>